<dbReference type="STRING" id="237018.SAMN04489723_13415"/>
<proteinExistence type="predicted"/>
<protein>
    <recommendedName>
        <fullName evidence="3">DUF1569 domain-containing protein</fullName>
    </recommendedName>
</protein>
<organism evidence="1 2">
    <name type="scientific">Algoriphagus aquimarinus</name>
    <dbReference type="NCBI Taxonomy" id="237018"/>
    <lineage>
        <taxon>Bacteria</taxon>
        <taxon>Pseudomonadati</taxon>
        <taxon>Bacteroidota</taxon>
        <taxon>Cytophagia</taxon>
        <taxon>Cytophagales</taxon>
        <taxon>Cyclobacteriaceae</taxon>
        <taxon>Algoriphagus</taxon>
    </lineage>
</organism>
<dbReference type="InterPro" id="IPR011463">
    <property type="entry name" value="DUF1569"/>
</dbReference>
<dbReference type="OrthoDB" id="2599194at2"/>
<dbReference type="Pfam" id="PF07606">
    <property type="entry name" value="DUF1569"/>
    <property type="match status" value="1"/>
</dbReference>
<gene>
    <name evidence="1" type="ORF">SAMN04489723_13415</name>
</gene>
<dbReference type="RefSeq" id="WP_092902057.1">
    <property type="nucleotide sequence ID" value="NZ_CAXBKE010000069.1"/>
</dbReference>
<evidence type="ECO:0008006" key="3">
    <source>
        <dbReference type="Google" id="ProtNLM"/>
    </source>
</evidence>
<dbReference type="InterPro" id="IPR034660">
    <property type="entry name" value="DinB/YfiT-like"/>
</dbReference>
<name>A0A1I1CG24_9BACT</name>
<dbReference type="EMBL" id="FOKK01000034">
    <property type="protein sequence ID" value="SFB61417.1"/>
    <property type="molecule type" value="Genomic_DNA"/>
</dbReference>
<evidence type="ECO:0000313" key="2">
    <source>
        <dbReference type="Proteomes" id="UP000198790"/>
    </source>
</evidence>
<dbReference type="Gene3D" id="1.20.120.450">
    <property type="entry name" value="dinb family like domain"/>
    <property type="match status" value="1"/>
</dbReference>
<dbReference type="Proteomes" id="UP000198790">
    <property type="component" value="Unassembled WGS sequence"/>
</dbReference>
<keyword evidence="2" id="KW-1185">Reference proteome</keyword>
<sequence length="148" mass="17118">MESKSIEKKLKNLKANTPAQFGIMSPQHMVEHLTITVKIAYNRIKIPEFEPNEKQKFQKRSLLDSDMDFPRGVVAPGMNAGDLMPLRSVNLDEAKQQLIDSITAYNAFFESDIKATTVHPRFGMLAYADWERFHPKHFAHHFKQFGIW</sequence>
<evidence type="ECO:0000313" key="1">
    <source>
        <dbReference type="EMBL" id="SFB61417.1"/>
    </source>
</evidence>
<accession>A0A1I1CG24</accession>
<reference evidence="1 2" key="1">
    <citation type="submission" date="2016-10" db="EMBL/GenBank/DDBJ databases">
        <authorList>
            <person name="de Groot N.N."/>
        </authorList>
    </citation>
    <scope>NUCLEOTIDE SEQUENCE [LARGE SCALE GENOMIC DNA]</scope>
    <source>
        <strain evidence="1 2">DSM 23399</strain>
    </source>
</reference>
<dbReference type="AlphaFoldDB" id="A0A1I1CG24"/>